<dbReference type="Gene3D" id="3.40.50.2300">
    <property type="match status" value="2"/>
</dbReference>
<dbReference type="GO" id="GO:0003700">
    <property type="term" value="F:DNA-binding transcription factor activity"/>
    <property type="evidence" value="ECO:0007669"/>
    <property type="project" value="TreeGrafter"/>
</dbReference>
<evidence type="ECO:0000259" key="4">
    <source>
        <dbReference type="PROSITE" id="PS50932"/>
    </source>
</evidence>
<sequence length="392" mass="42253">MPCNTVIERPPREPRRSPDLLRASGMIGKSFYRTGMLTSVSESCQPADPPTPVTGRAKMSDVARIAGVSQAVVSRLLRGDETLRIREETRNRVLEVAAQLRYTPNEVARALRRAESGILGMAVHDTSNPVYSEIMAGAQEEASASGYALLLADADELARSDRTFERIVRGNRIDGLLLQRGSSTADETIAKIAATRLPLLLVNDRTRGEIGSVALDDDDATYLATRHLVELGHTAIAHLKLGNPKARSEARTRGWRRALREAGLPDGSQLRGGHTPEEGAAALPRLLASGTAPTGVVVSNVLAAVGAMTAAREAGLRIPEDLSIVAVHDVFFARHLSPPLTVVRLPLRELGRRSVAAILRQLEGAPARHEIITELAPELIVRGSTAPRRKQP</sequence>
<keyword evidence="2" id="KW-0238">DNA-binding</keyword>
<dbReference type="InterPro" id="IPR000843">
    <property type="entry name" value="HTH_LacI"/>
</dbReference>
<evidence type="ECO:0000256" key="1">
    <source>
        <dbReference type="ARBA" id="ARBA00023015"/>
    </source>
</evidence>
<organism evidence="5 6">
    <name type="scientific">Saccharopolyspora elongata</name>
    <dbReference type="NCBI Taxonomy" id="2530387"/>
    <lineage>
        <taxon>Bacteria</taxon>
        <taxon>Bacillati</taxon>
        <taxon>Actinomycetota</taxon>
        <taxon>Actinomycetes</taxon>
        <taxon>Pseudonocardiales</taxon>
        <taxon>Pseudonocardiaceae</taxon>
        <taxon>Saccharopolyspora</taxon>
    </lineage>
</organism>
<evidence type="ECO:0000256" key="2">
    <source>
        <dbReference type="ARBA" id="ARBA00023125"/>
    </source>
</evidence>
<feature type="domain" description="HTH lacI-type" evidence="4">
    <location>
        <begin position="57"/>
        <end position="113"/>
    </location>
</feature>
<dbReference type="GO" id="GO:0000976">
    <property type="term" value="F:transcription cis-regulatory region binding"/>
    <property type="evidence" value="ECO:0007669"/>
    <property type="project" value="TreeGrafter"/>
</dbReference>
<name>A0A4R4ZB70_9PSEU</name>
<dbReference type="Gene3D" id="1.10.260.40">
    <property type="entry name" value="lambda repressor-like DNA-binding domains"/>
    <property type="match status" value="1"/>
</dbReference>
<keyword evidence="3" id="KW-0804">Transcription</keyword>
<accession>A0A4R4ZB70</accession>
<dbReference type="InterPro" id="IPR046335">
    <property type="entry name" value="LacI/GalR-like_sensor"/>
</dbReference>
<proteinExistence type="predicted"/>
<dbReference type="PANTHER" id="PTHR30146:SF138">
    <property type="entry name" value="TRANSCRIPTIONAL REGULATORY PROTEIN"/>
    <property type="match status" value="1"/>
</dbReference>
<dbReference type="AlphaFoldDB" id="A0A4R4ZB70"/>
<keyword evidence="6" id="KW-1185">Reference proteome</keyword>
<dbReference type="Pfam" id="PF00356">
    <property type="entry name" value="LacI"/>
    <property type="match status" value="1"/>
</dbReference>
<gene>
    <name evidence="5" type="ORF">E1288_03980</name>
</gene>
<evidence type="ECO:0000256" key="3">
    <source>
        <dbReference type="ARBA" id="ARBA00023163"/>
    </source>
</evidence>
<dbReference type="Pfam" id="PF13377">
    <property type="entry name" value="Peripla_BP_3"/>
    <property type="match status" value="1"/>
</dbReference>
<evidence type="ECO:0000313" key="6">
    <source>
        <dbReference type="Proteomes" id="UP000294947"/>
    </source>
</evidence>
<protein>
    <submittedName>
        <fullName evidence="5">LacI family transcriptional regulator</fullName>
    </submittedName>
</protein>
<dbReference type="SUPFAM" id="SSF47413">
    <property type="entry name" value="lambda repressor-like DNA-binding domains"/>
    <property type="match status" value="1"/>
</dbReference>
<dbReference type="InterPro" id="IPR028082">
    <property type="entry name" value="Peripla_BP_I"/>
</dbReference>
<dbReference type="PANTHER" id="PTHR30146">
    <property type="entry name" value="LACI-RELATED TRANSCRIPTIONAL REPRESSOR"/>
    <property type="match status" value="1"/>
</dbReference>
<keyword evidence="1" id="KW-0805">Transcription regulation</keyword>
<comment type="caution">
    <text evidence="5">The sequence shown here is derived from an EMBL/GenBank/DDBJ whole genome shotgun (WGS) entry which is preliminary data.</text>
</comment>
<dbReference type="EMBL" id="SMKW01000003">
    <property type="protein sequence ID" value="TDD55608.1"/>
    <property type="molecule type" value="Genomic_DNA"/>
</dbReference>
<dbReference type="OrthoDB" id="9785139at2"/>
<dbReference type="SUPFAM" id="SSF53822">
    <property type="entry name" value="Periplasmic binding protein-like I"/>
    <property type="match status" value="1"/>
</dbReference>
<dbReference type="CDD" id="cd01392">
    <property type="entry name" value="HTH_LacI"/>
    <property type="match status" value="1"/>
</dbReference>
<reference evidence="5 6" key="1">
    <citation type="submission" date="2019-03" db="EMBL/GenBank/DDBJ databases">
        <title>Draft genome sequences of novel Actinobacteria.</title>
        <authorList>
            <person name="Sahin N."/>
            <person name="Ay H."/>
            <person name="Saygin H."/>
        </authorList>
    </citation>
    <scope>NUCLEOTIDE SEQUENCE [LARGE SCALE GENOMIC DNA]</scope>
    <source>
        <strain evidence="5 6">7K502</strain>
    </source>
</reference>
<dbReference type="InterPro" id="IPR010982">
    <property type="entry name" value="Lambda_DNA-bd_dom_sf"/>
</dbReference>
<dbReference type="SMART" id="SM00354">
    <property type="entry name" value="HTH_LACI"/>
    <property type="match status" value="1"/>
</dbReference>
<evidence type="ECO:0000313" key="5">
    <source>
        <dbReference type="EMBL" id="TDD55608.1"/>
    </source>
</evidence>
<dbReference type="CDD" id="cd06267">
    <property type="entry name" value="PBP1_LacI_sugar_binding-like"/>
    <property type="match status" value="1"/>
</dbReference>
<dbReference type="Proteomes" id="UP000294947">
    <property type="component" value="Unassembled WGS sequence"/>
</dbReference>
<dbReference type="PROSITE" id="PS50932">
    <property type="entry name" value="HTH_LACI_2"/>
    <property type="match status" value="1"/>
</dbReference>